<evidence type="ECO:0000256" key="3">
    <source>
        <dbReference type="ARBA" id="ARBA00022729"/>
    </source>
</evidence>
<dbReference type="Pfam" id="PF07679">
    <property type="entry name" value="I-set"/>
    <property type="match status" value="3"/>
</dbReference>
<dbReference type="InterPro" id="IPR007110">
    <property type="entry name" value="Ig-like_dom"/>
</dbReference>
<sequence>MFILKLLERRLVSKNRISLFSEKTSIILLISTITELCVASSPDRLGPRFVHEPPSLVEFDNNTDTVVHCSARGSPIPRVTWTHRDGSDIRDVPGLRHVRPDGSLFFPSFRSENYRPDIHDATYSCIASNIVGTLGSRDVRIRGVVQRHFKVQVHDEFAVKGNVAVLKCHVPSFVREYVSVAYWKREDGVVIRSTVSKGGRYSILPNGELHIRGVTMKDELTGYRCHVRHRLTSDITSSTDVGRLIVKDPHSLSPPRVRDQQQRIQAVLGKDIELTCVAQAFPAPTYRWYRDQYLISPSSRLTIVDSSLLIEQVEITDSGKYVCIVNNSLGEKSVQITLIVTAPLLAEVQPETQEVRIGKSAIFNCSISGHPVHSVHWKKNNRPLIEDGRIRLLSREVLYISKVKRGDQGMYQCFVYNSQESAQGSAELKLGEVAPSMMVTFPERNLKPGMSLSLSCSASGNPLPVITWKLDGFPIPETPRLRIGDFVTSHGHVVSYVNISDVRVEDGGEYSCKATNAVDSVTHAGKINVYGPPIIRPMENVTVLSGETLTLRCAVSGYPIKSITWERDGSPLPLTHRQKVESHGALIVRKMERPADHGEYTCIAKSPEGLTARGRIYVIIKVAPLIDEEFFPETKIVSQGMRVKLVCAIIKGDTPIRIGWMKDGDAVVRENRRRVQTLEDSSLLVLTNVSYSDSGNYTCFASNSAATVNRTTTLVVNVPPHWVKEPSNTNVVRGYRISMDCMADGFPNPRVFWKKSTGEKPVDFREIGPSYKMQVYGNGSLVIQETEITDSGYYMCQANNGIDEGLSKVIFLKVHAPPEFETKYGSQAVKKEQDAILSCEASGESPLKVRWEKDKHILDIGSNKNLTGTTILMMFFDMPYQLIAEPPSPPTNLAVVAVTSRTIELSWKPSYSGNSAILKYIVQYKNASGSWDRHFTPLVFSSSETSATIRGLLPVTTYHFRVVTENLQGHSQPSAIVESTTAVEVPGGPPLNVCVEATGSQSLKVTWTPPKPELQHGAIQGYYLGYKQTDSDHPFQYKRVGKSTRAHYITYLTNLKRNTKYAVLVQAFNNVGAGPRSDETYAVTLETAPPTSPVISVISTSPSTITIQWKRDEYGDTLKEYTLHYKHDGDDWMKESINVESNRYTLKDLKCGTRYRLFMTSSNSLGSGEPRDPITIRTKGGAPVSPRKEDFIQPNTTFLTLNLEAWQSGGCPIQNFNVQYRTTFQRRWITARLPLITLQNQFIIRHLAPGREYNLLVNAHNEAGTTEAEYTVKTLNFSLASPTITAPPPVLEDSYLPFYRNLTVLLPVAISIIVLLVVIVTVIVCLRRQSDTSSRASSGDSQSRKGRQGDAVGMVDFYQKGGKDGDASLKSSTYFSPASGKSIGITFNNRHRRHDDNHEYAEPYAAVPPPKCVTREGCPTMSSVAARTDGPYATMKRSPPRPVTYLPPINQGVKVRNSRQMAQLERPITCNNSGSSSSGSSGDRPSSM</sequence>
<evidence type="ECO:0000256" key="14">
    <source>
        <dbReference type="SAM" id="Phobius"/>
    </source>
</evidence>
<dbReference type="InterPro" id="IPR013106">
    <property type="entry name" value="Ig_V-set"/>
</dbReference>
<keyword evidence="4" id="KW-0677">Repeat</keyword>
<feature type="domain" description="Ig-like" evidence="15">
    <location>
        <begin position="720"/>
        <end position="807"/>
    </location>
</feature>
<evidence type="ECO:0000259" key="16">
    <source>
        <dbReference type="PROSITE" id="PS50853"/>
    </source>
</evidence>
<dbReference type="PROSITE" id="PS50853">
    <property type="entry name" value="FN3"/>
    <property type="match status" value="4"/>
</dbReference>
<evidence type="ECO:0000256" key="11">
    <source>
        <dbReference type="ARBA" id="ARBA00023319"/>
    </source>
</evidence>
<keyword evidence="7 14" id="KW-1133">Transmembrane helix</keyword>
<feature type="domain" description="Fibronectin type-III" evidence="16">
    <location>
        <begin position="1182"/>
        <end position="1289"/>
    </location>
</feature>
<dbReference type="PANTHER" id="PTHR44170">
    <property type="entry name" value="PROTEIN SIDEKICK"/>
    <property type="match status" value="1"/>
</dbReference>
<keyword evidence="5" id="KW-0130">Cell adhesion</keyword>
<dbReference type="InterPro" id="IPR003961">
    <property type="entry name" value="FN3_dom"/>
</dbReference>
<feature type="domain" description="Ig-like" evidence="15">
    <location>
        <begin position="818"/>
        <end position="854"/>
    </location>
</feature>
<dbReference type="PANTHER" id="PTHR44170:SF56">
    <property type="entry name" value="FIBRONECTIN TYPE-III DOMAIN-CONTAINING PROTEIN"/>
    <property type="match status" value="1"/>
</dbReference>
<feature type="domain" description="Ig-like" evidence="15">
    <location>
        <begin position="343"/>
        <end position="429"/>
    </location>
</feature>
<dbReference type="Proteomes" id="UP000694941">
    <property type="component" value="Unplaced"/>
</dbReference>
<organism evidence="17 18">
    <name type="scientific">Limulus polyphemus</name>
    <name type="common">Atlantic horseshoe crab</name>
    <dbReference type="NCBI Taxonomy" id="6850"/>
    <lineage>
        <taxon>Eukaryota</taxon>
        <taxon>Metazoa</taxon>
        <taxon>Ecdysozoa</taxon>
        <taxon>Arthropoda</taxon>
        <taxon>Chelicerata</taxon>
        <taxon>Merostomata</taxon>
        <taxon>Xiphosura</taxon>
        <taxon>Limulidae</taxon>
        <taxon>Limulus</taxon>
    </lineage>
</organism>
<feature type="domain" description="Ig-like" evidence="15">
    <location>
        <begin position="624"/>
        <end position="715"/>
    </location>
</feature>
<keyword evidence="2 14" id="KW-0812">Transmembrane</keyword>
<dbReference type="SMART" id="SM00406">
    <property type="entry name" value="IGv"/>
    <property type="match status" value="5"/>
</dbReference>
<evidence type="ECO:0000256" key="10">
    <source>
        <dbReference type="ARBA" id="ARBA00023157"/>
    </source>
</evidence>
<dbReference type="Pfam" id="PF13927">
    <property type="entry name" value="Ig_3"/>
    <property type="match status" value="3"/>
</dbReference>
<feature type="domain" description="Fibronectin type-III" evidence="16">
    <location>
        <begin position="889"/>
        <end position="984"/>
    </location>
</feature>
<evidence type="ECO:0000256" key="7">
    <source>
        <dbReference type="ARBA" id="ARBA00022989"/>
    </source>
</evidence>
<evidence type="ECO:0000256" key="4">
    <source>
        <dbReference type="ARBA" id="ARBA00022737"/>
    </source>
</evidence>
<dbReference type="InterPro" id="IPR036116">
    <property type="entry name" value="FN3_sf"/>
</dbReference>
<feature type="region of interest" description="Disordered" evidence="13">
    <location>
        <begin position="1333"/>
        <end position="1352"/>
    </location>
</feature>
<dbReference type="InterPro" id="IPR003599">
    <property type="entry name" value="Ig_sub"/>
</dbReference>
<evidence type="ECO:0000313" key="18">
    <source>
        <dbReference type="RefSeq" id="XP_022247703.1"/>
    </source>
</evidence>
<feature type="domain" description="Ig-like" evidence="15">
    <location>
        <begin position="160"/>
        <end position="236"/>
    </location>
</feature>
<comment type="subcellular location">
    <subcellularLocation>
        <location evidence="1">Membrane</location>
        <topology evidence="1">Single-pass membrane protein</topology>
    </subcellularLocation>
    <subcellularLocation>
        <location evidence="12">Synapse</location>
    </subcellularLocation>
</comment>
<dbReference type="InterPro" id="IPR013098">
    <property type="entry name" value="Ig_I-set"/>
</dbReference>
<keyword evidence="6" id="KW-0524">Neurogenesis</keyword>
<name>A0ABM1SVP7_LIMPO</name>
<keyword evidence="17" id="KW-1185">Reference proteome</keyword>
<keyword evidence="10" id="KW-1015">Disulfide bond</keyword>
<evidence type="ECO:0000256" key="5">
    <source>
        <dbReference type="ARBA" id="ARBA00022889"/>
    </source>
</evidence>
<dbReference type="SMART" id="SM00408">
    <property type="entry name" value="IGc2"/>
    <property type="match status" value="7"/>
</dbReference>
<feature type="domain" description="Fibronectin type-III" evidence="16">
    <location>
        <begin position="1092"/>
        <end position="1181"/>
    </location>
</feature>
<dbReference type="CDD" id="cd20956">
    <property type="entry name" value="IgI_4_Dscam"/>
    <property type="match status" value="1"/>
</dbReference>
<dbReference type="SMART" id="SM00409">
    <property type="entry name" value="IG"/>
    <property type="match status" value="8"/>
</dbReference>
<dbReference type="PROSITE" id="PS50835">
    <property type="entry name" value="IG_LIKE"/>
    <property type="match status" value="9"/>
</dbReference>
<evidence type="ECO:0000256" key="8">
    <source>
        <dbReference type="ARBA" id="ARBA00023018"/>
    </source>
</evidence>
<evidence type="ECO:0000256" key="13">
    <source>
        <dbReference type="SAM" id="MobiDB-lite"/>
    </source>
</evidence>
<feature type="region of interest" description="Disordered" evidence="13">
    <location>
        <begin position="1459"/>
        <end position="1488"/>
    </location>
</feature>
<evidence type="ECO:0000256" key="12">
    <source>
        <dbReference type="ARBA" id="ARBA00034103"/>
    </source>
</evidence>
<feature type="domain" description="Ig-like" evidence="15">
    <location>
        <begin position="255"/>
        <end position="337"/>
    </location>
</feature>
<dbReference type="InterPro" id="IPR003598">
    <property type="entry name" value="Ig_sub2"/>
</dbReference>
<evidence type="ECO:0000256" key="1">
    <source>
        <dbReference type="ARBA" id="ARBA00004167"/>
    </source>
</evidence>
<keyword evidence="3" id="KW-0732">Signal</keyword>
<dbReference type="Pfam" id="PF25059">
    <property type="entry name" value="FN3_DSCAM-DSCAML_C"/>
    <property type="match status" value="1"/>
</dbReference>
<keyword evidence="8" id="KW-0770">Synapse</keyword>
<reference evidence="18" key="1">
    <citation type="submission" date="2025-08" db="UniProtKB">
        <authorList>
            <consortium name="RefSeq"/>
        </authorList>
    </citation>
    <scope>IDENTIFICATION</scope>
    <source>
        <tissue evidence="18">Muscle</tissue>
    </source>
</reference>
<evidence type="ECO:0000256" key="2">
    <source>
        <dbReference type="ARBA" id="ARBA00022692"/>
    </source>
</evidence>
<dbReference type="CDD" id="cd20958">
    <property type="entry name" value="IgI_5_Dscam"/>
    <property type="match status" value="1"/>
</dbReference>
<dbReference type="SMART" id="SM00060">
    <property type="entry name" value="FN3"/>
    <property type="match status" value="4"/>
</dbReference>
<dbReference type="InterPro" id="IPR056754">
    <property type="entry name" value="DSCAM/DSCAML_C"/>
</dbReference>
<dbReference type="InterPro" id="IPR013783">
    <property type="entry name" value="Ig-like_fold"/>
</dbReference>
<dbReference type="SUPFAM" id="SSF49265">
    <property type="entry name" value="Fibronectin type III"/>
    <property type="match status" value="2"/>
</dbReference>
<dbReference type="GeneID" id="106464297"/>
<evidence type="ECO:0000256" key="9">
    <source>
        <dbReference type="ARBA" id="ARBA00023136"/>
    </source>
</evidence>
<keyword evidence="9 14" id="KW-0472">Membrane</keyword>
<dbReference type="Gene3D" id="2.60.40.10">
    <property type="entry name" value="Immunoglobulins"/>
    <property type="match status" value="13"/>
</dbReference>
<dbReference type="SUPFAM" id="SSF48726">
    <property type="entry name" value="Immunoglobulin"/>
    <property type="match status" value="9"/>
</dbReference>
<proteinExistence type="predicted"/>
<evidence type="ECO:0000259" key="15">
    <source>
        <dbReference type="PROSITE" id="PS50835"/>
    </source>
</evidence>
<accession>A0ABM1SVP7</accession>
<feature type="domain" description="Ig-like" evidence="15">
    <location>
        <begin position="435"/>
        <end position="528"/>
    </location>
</feature>
<feature type="region of interest" description="Disordered" evidence="13">
    <location>
        <begin position="1430"/>
        <end position="1449"/>
    </location>
</feature>
<protein>
    <submittedName>
        <fullName evidence="18">Down syndrome cell adhesion molecule-like protein Dscam2</fullName>
    </submittedName>
</protein>
<gene>
    <name evidence="18" type="primary">LOC106464297</name>
</gene>
<feature type="transmembrane region" description="Helical" evidence="14">
    <location>
        <begin position="1304"/>
        <end position="1326"/>
    </location>
</feature>
<evidence type="ECO:0000256" key="6">
    <source>
        <dbReference type="ARBA" id="ARBA00022902"/>
    </source>
</evidence>
<dbReference type="Pfam" id="PF00041">
    <property type="entry name" value="fn3"/>
    <property type="match status" value="3"/>
</dbReference>
<feature type="domain" description="Ig-like" evidence="15">
    <location>
        <begin position="532"/>
        <end position="604"/>
    </location>
</feature>
<feature type="domain" description="Ig-like" evidence="15">
    <location>
        <begin position="47"/>
        <end position="142"/>
    </location>
</feature>
<evidence type="ECO:0000313" key="17">
    <source>
        <dbReference type="Proteomes" id="UP000694941"/>
    </source>
</evidence>
<dbReference type="RefSeq" id="XP_022247703.1">
    <property type="nucleotide sequence ID" value="XM_022391995.1"/>
</dbReference>
<keyword evidence="11" id="KW-0393">Immunoglobulin domain</keyword>
<feature type="compositionally biased region" description="Low complexity" evidence="13">
    <location>
        <begin position="1473"/>
        <end position="1482"/>
    </location>
</feature>
<dbReference type="InterPro" id="IPR036179">
    <property type="entry name" value="Ig-like_dom_sf"/>
</dbReference>
<dbReference type="CDD" id="cd00063">
    <property type="entry name" value="FN3"/>
    <property type="match status" value="4"/>
</dbReference>
<feature type="domain" description="Fibronectin type-III" evidence="16">
    <location>
        <begin position="989"/>
        <end position="1090"/>
    </location>
</feature>